<dbReference type="Proteomes" id="UP001529201">
    <property type="component" value="Unassembled WGS sequence"/>
</dbReference>
<dbReference type="GO" id="GO:0003676">
    <property type="term" value="F:nucleic acid binding"/>
    <property type="evidence" value="ECO:0007669"/>
    <property type="project" value="InterPro"/>
</dbReference>
<dbReference type="InterPro" id="IPR001650">
    <property type="entry name" value="Helicase_C-like"/>
</dbReference>
<proteinExistence type="inferred from homology"/>
<dbReference type="CDD" id="cd18787">
    <property type="entry name" value="SF2_C_DEAD"/>
    <property type="match status" value="1"/>
</dbReference>
<dbReference type="InterPro" id="IPR050079">
    <property type="entry name" value="DEAD_box_RNA_helicase"/>
</dbReference>
<dbReference type="PANTHER" id="PTHR47959:SF13">
    <property type="entry name" value="ATP-DEPENDENT RNA HELICASE RHLE"/>
    <property type="match status" value="1"/>
</dbReference>
<dbReference type="SMART" id="SM00487">
    <property type="entry name" value="DEXDc"/>
    <property type="match status" value="1"/>
</dbReference>
<accession>A0A5B8T089</accession>
<reference evidence="9 12" key="2">
    <citation type="submission" date="2023-02" db="EMBL/GenBank/DDBJ databases">
        <title>Antimicrobial susceptibility testing and tentative epidemiological cut-off values for Lactobacillaceae family species intended for ingestion.</title>
        <authorList>
            <person name="Noehr-Meldgaard K."/>
            <person name="Struve C."/>
            <person name="Ingmer H."/>
            <person name="Koza A."/>
            <person name="Al-Nakeeb K."/>
            <person name="Agersoe Y."/>
        </authorList>
    </citation>
    <scope>NUCLEOTIDE SEQUENCE [LARGE SCALE GENOMIC DNA]</scope>
    <source>
        <strain evidence="9 12">DSM 20193</strain>
    </source>
</reference>
<dbReference type="RefSeq" id="WP_010285872.1">
    <property type="nucleotide sequence ID" value="NZ_CP042383.1"/>
</dbReference>
<evidence type="ECO:0000256" key="4">
    <source>
        <dbReference type="ARBA" id="ARBA00022840"/>
    </source>
</evidence>
<evidence type="ECO:0000256" key="3">
    <source>
        <dbReference type="ARBA" id="ARBA00022806"/>
    </source>
</evidence>
<dbReference type="GO" id="GO:0005524">
    <property type="term" value="F:ATP binding"/>
    <property type="evidence" value="ECO:0007669"/>
    <property type="project" value="UniProtKB-KW"/>
</dbReference>
<evidence type="ECO:0000256" key="5">
    <source>
        <dbReference type="ARBA" id="ARBA00038437"/>
    </source>
</evidence>
<feature type="compositionally biased region" description="Basic residues" evidence="6">
    <location>
        <begin position="410"/>
        <end position="431"/>
    </location>
</feature>
<dbReference type="Pfam" id="PF00271">
    <property type="entry name" value="Helicase_C"/>
    <property type="match status" value="1"/>
</dbReference>
<evidence type="ECO:0000256" key="1">
    <source>
        <dbReference type="ARBA" id="ARBA00022741"/>
    </source>
</evidence>
<dbReference type="InterPro" id="IPR014001">
    <property type="entry name" value="Helicase_ATP-bd"/>
</dbReference>
<evidence type="ECO:0000256" key="2">
    <source>
        <dbReference type="ARBA" id="ARBA00022801"/>
    </source>
</evidence>
<keyword evidence="4" id="KW-0067">ATP-binding</keyword>
<dbReference type="PANTHER" id="PTHR47959">
    <property type="entry name" value="ATP-DEPENDENT RNA HELICASE RHLE-RELATED"/>
    <property type="match status" value="1"/>
</dbReference>
<evidence type="ECO:0000313" key="9">
    <source>
        <dbReference type="EMBL" id="MDG9732723.1"/>
    </source>
</evidence>
<name>A0A5B8T089_LEUPS</name>
<protein>
    <submittedName>
        <fullName evidence="10">DEAD/DEAH box helicase</fullName>
    </submittedName>
</protein>
<dbReference type="EMBL" id="CP042383">
    <property type="protein sequence ID" value="QEA41917.1"/>
    <property type="molecule type" value="Genomic_DNA"/>
</dbReference>
<dbReference type="Pfam" id="PF00270">
    <property type="entry name" value="DEAD"/>
    <property type="match status" value="1"/>
</dbReference>
<dbReference type="Proteomes" id="UP000321296">
    <property type="component" value="Chromosome"/>
</dbReference>
<keyword evidence="1" id="KW-0547">Nucleotide-binding</keyword>
<gene>
    <name evidence="10" type="ORF">FGL85_05140</name>
    <name evidence="9" type="ORF">P1N92_01145</name>
</gene>
<dbReference type="SUPFAM" id="SSF52540">
    <property type="entry name" value="P-loop containing nucleoside triphosphate hydrolases"/>
    <property type="match status" value="1"/>
</dbReference>
<keyword evidence="3 10" id="KW-0347">Helicase</keyword>
<dbReference type="PROSITE" id="PS51192">
    <property type="entry name" value="HELICASE_ATP_BIND_1"/>
    <property type="match status" value="1"/>
</dbReference>
<feature type="region of interest" description="Disordered" evidence="6">
    <location>
        <begin position="376"/>
        <end position="431"/>
    </location>
</feature>
<dbReference type="InterPro" id="IPR027417">
    <property type="entry name" value="P-loop_NTPase"/>
</dbReference>
<dbReference type="GO" id="GO:0003724">
    <property type="term" value="F:RNA helicase activity"/>
    <property type="evidence" value="ECO:0007669"/>
    <property type="project" value="TreeGrafter"/>
</dbReference>
<dbReference type="GO" id="GO:0016787">
    <property type="term" value="F:hydrolase activity"/>
    <property type="evidence" value="ECO:0007669"/>
    <property type="project" value="UniProtKB-KW"/>
</dbReference>
<reference evidence="10 11" key="1">
    <citation type="submission" date="2019-06" db="EMBL/GenBank/DDBJ databases">
        <title>Genome analyses of bacteria isolated from kimchi.</title>
        <authorList>
            <person name="Lee S."/>
            <person name="Ahn S."/>
            <person name="Roh S."/>
        </authorList>
    </citation>
    <scope>NUCLEOTIDE SEQUENCE [LARGE SCALE GENOMIC DNA]</scope>
    <source>
        <strain evidence="10 11">CBA3630</strain>
    </source>
</reference>
<evidence type="ECO:0000313" key="12">
    <source>
        <dbReference type="Proteomes" id="UP001529201"/>
    </source>
</evidence>
<dbReference type="AlphaFoldDB" id="A0A5B8T089"/>
<dbReference type="EMBL" id="JARGDN010000002">
    <property type="protein sequence ID" value="MDG9732723.1"/>
    <property type="molecule type" value="Genomic_DNA"/>
</dbReference>
<evidence type="ECO:0000313" key="11">
    <source>
        <dbReference type="Proteomes" id="UP000321296"/>
    </source>
</evidence>
<comment type="similarity">
    <text evidence="5">Belongs to the DEAD box helicase family.</text>
</comment>
<organism evidence="10 11">
    <name type="scientific">Leuconostoc pseudomesenteroides</name>
    <dbReference type="NCBI Taxonomy" id="33968"/>
    <lineage>
        <taxon>Bacteria</taxon>
        <taxon>Bacillati</taxon>
        <taxon>Bacillota</taxon>
        <taxon>Bacilli</taxon>
        <taxon>Lactobacillales</taxon>
        <taxon>Lactobacillaceae</taxon>
        <taxon>Leuconostoc</taxon>
    </lineage>
</organism>
<feature type="domain" description="Helicase C-terminal" evidence="8">
    <location>
        <begin position="204"/>
        <end position="366"/>
    </location>
</feature>
<dbReference type="GO" id="GO:0005829">
    <property type="term" value="C:cytosol"/>
    <property type="evidence" value="ECO:0007669"/>
    <property type="project" value="TreeGrafter"/>
</dbReference>
<evidence type="ECO:0000259" key="8">
    <source>
        <dbReference type="PROSITE" id="PS51194"/>
    </source>
</evidence>
<evidence type="ECO:0000313" key="10">
    <source>
        <dbReference type="EMBL" id="QEA41917.1"/>
    </source>
</evidence>
<dbReference type="InterPro" id="IPR011545">
    <property type="entry name" value="DEAD/DEAH_box_helicase_dom"/>
</dbReference>
<keyword evidence="2" id="KW-0378">Hydrolase</keyword>
<evidence type="ECO:0000256" key="6">
    <source>
        <dbReference type="SAM" id="MobiDB-lite"/>
    </source>
</evidence>
<dbReference type="CDD" id="cd00268">
    <property type="entry name" value="DEADc"/>
    <property type="match status" value="1"/>
</dbReference>
<dbReference type="InterPro" id="IPR044742">
    <property type="entry name" value="DEAD/DEAH_RhlB"/>
</dbReference>
<dbReference type="SMART" id="SM00490">
    <property type="entry name" value="HELICc"/>
    <property type="match status" value="1"/>
</dbReference>
<dbReference type="KEGG" id="lpse:FGL85_05140"/>
<feature type="domain" description="Helicase ATP-binding" evidence="7">
    <location>
        <begin position="24"/>
        <end position="195"/>
    </location>
</feature>
<dbReference type="PROSITE" id="PS51194">
    <property type="entry name" value="HELICASE_CTER"/>
    <property type="match status" value="1"/>
</dbReference>
<sequence>MKLELLEKFSAVFEQPTPIQNAVWQRLIDGDSIFGLAPTGTGKTLAFVLPMLSQVDANLKRTQVLILAPSQELAMQTTQVAREWGALVGVSVASLIGGANGRRQAEKLKKDKPQIVVGTLGRVLTMLEGGVLKLDNIKAVIFDEADAMLTEERHDSLEALADQLPTNLQLGLFSATSGADLQYVNTVFNQKVHPISVGTDAPANIKHEFQYVDQRAKEKILIQLARHNQQALVFFNTISALVSMQATLRHAHVSVMSIGSNDKRQVQRADALRLFKKGEVALLLVTDVAARGLDIDNLPLVVNAQLPERLKTYVHRTGRTGRMGKNGRVLNLGNDHDIRNLKRELGDKFTLIKADNTFEPSTKTVANKQQAIIAPSKVDTDSAKEPSITSSPSKKHLPVKVAAKNDLPERKKKRAKHSKNKGKPKWAKKRD</sequence>
<keyword evidence="12" id="KW-1185">Reference proteome</keyword>
<evidence type="ECO:0000259" key="7">
    <source>
        <dbReference type="PROSITE" id="PS51192"/>
    </source>
</evidence>
<dbReference type="GeneID" id="64344238"/>
<dbReference type="Gene3D" id="3.40.50.300">
    <property type="entry name" value="P-loop containing nucleotide triphosphate hydrolases"/>
    <property type="match status" value="2"/>
</dbReference>